<proteinExistence type="predicted"/>
<comment type="caution">
    <text evidence="1">The sequence shown here is derived from an EMBL/GenBank/DDBJ whole genome shotgun (WGS) entry which is preliminary data.</text>
</comment>
<sequence>MLYLLMLEKTTNHQLQKLVYKKGAPV</sequence>
<organism evidence="1">
    <name type="scientific">uncultured bacterium</name>
    <name type="common">gcode 4</name>
    <dbReference type="NCBI Taxonomy" id="1234023"/>
    <lineage>
        <taxon>Bacteria</taxon>
        <taxon>environmental samples</taxon>
    </lineage>
</organism>
<feature type="non-terminal residue" evidence="1">
    <location>
        <position position="26"/>
    </location>
</feature>
<reference evidence="1" key="1">
    <citation type="journal article" date="2012" name="Science">
        <title>Fermentation, hydrogen, and sulfur metabolism in multiple uncultivated bacterial phyla.</title>
        <authorList>
            <person name="Wrighton K.C."/>
            <person name="Thomas B.C."/>
            <person name="Sharon I."/>
            <person name="Miller C.S."/>
            <person name="Castelle C.J."/>
            <person name="VerBerkmoes N.C."/>
            <person name="Wilkins M.J."/>
            <person name="Hettich R.L."/>
            <person name="Lipton M.S."/>
            <person name="Williams K.H."/>
            <person name="Long P.E."/>
            <person name="Banfield J.F."/>
        </authorList>
    </citation>
    <scope>NUCLEOTIDE SEQUENCE [LARGE SCALE GENOMIC DNA]</scope>
</reference>
<protein>
    <submittedName>
        <fullName evidence="1">Uncharacterized protein</fullName>
    </submittedName>
</protein>
<dbReference type="EMBL" id="AMFJ01028911">
    <property type="protein sequence ID" value="EKD44302.1"/>
    <property type="molecule type" value="Genomic_DNA"/>
</dbReference>
<accession>K1Z442</accession>
<dbReference type="AlphaFoldDB" id="K1Z442"/>
<name>K1Z442_9BACT</name>
<gene>
    <name evidence="1" type="ORF">ACD_71C00180G0001</name>
</gene>
<evidence type="ECO:0000313" key="1">
    <source>
        <dbReference type="EMBL" id="EKD44302.1"/>
    </source>
</evidence>